<name>A0A8D8U4T9_9HEMI</name>
<dbReference type="GO" id="GO:0001099">
    <property type="term" value="F:basal RNA polymerase II transcription machinery binding"/>
    <property type="evidence" value="ECO:0007669"/>
    <property type="project" value="TreeGrafter"/>
</dbReference>
<dbReference type="Pfam" id="PF10169">
    <property type="entry name" value="LLPH"/>
    <property type="match status" value="1"/>
</dbReference>
<organism evidence="3">
    <name type="scientific">Cacopsylla melanoneura</name>
    <dbReference type="NCBI Taxonomy" id="428564"/>
    <lineage>
        <taxon>Eukaryota</taxon>
        <taxon>Metazoa</taxon>
        <taxon>Ecdysozoa</taxon>
        <taxon>Arthropoda</taxon>
        <taxon>Hexapoda</taxon>
        <taxon>Insecta</taxon>
        <taxon>Pterygota</taxon>
        <taxon>Neoptera</taxon>
        <taxon>Paraneoptera</taxon>
        <taxon>Hemiptera</taxon>
        <taxon>Sternorrhyncha</taxon>
        <taxon>Psylloidea</taxon>
        <taxon>Psyllidae</taxon>
        <taxon>Psyllinae</taxon>
        <taxon>Cacopsylla</taxon>
    </lineage>
</organism>
<dbReference type="PANTHER" id="PTHR34253">
    <property type="entry name" value="PROTEIN LLP HOMOLOG"/>
    <property type="match status" value="1"/>
</dbReference>
<dbReference type="GO" id="GO:0003723">
    <property type="term" value="F:RNA binding"/>
    <property type="evidence" value="ECO:0007669"/>
    <property type="project" value="TreeGrafter"/>
</dbReference>
<accession>A0A8D8U4T9</accession>
<dbReference type="GO" id="GO:0097484">
    <property type="term" value="P:dendrite extension"/>
    <property type="evidence" value="ECO:0007669"/>
    <property type="project" value="TreeGrafter"/>
</dbReference>
<feature type="region of interest" description="Disordered" evidence="2">
    <location>
        <begin position="81"/>
        <end position="168"/>
    </location>
</feature>
<protein>
    <submittedName>
        <fullName evidence="3">Uncharacterized protein C12orf31 homolog</fullName>
    </submittedName>
</protein>
<dbReference type="PANTHER" id="PTHR34253:SF1">
    <property type="entry name" value="PROTEIN LLP HOMOLOG"/>
    <property type="match status" value="1"/>
</dbReference>
<comment type="similarity">
    <text evidence="1">Belongs to the learning-associated protein family.</text>
</comment>
<dbReference type="AlphaFoldDB" id="A0A8D8U4T9"/>
<sequence length="168" mass="19783">MAKSLRSKRERKLRRVKRVRYGKKELDRLKNMLGIKDTTTDADMQAIEDVTVKTTTELKMSARQKHIMREIKKMNECVGDLEGESGRLKRLGDSKTYTDEKGNYPEWMPRRKIKKLKSNERRDKRHEKKKRKKEEQFRTKNKKQLKAKKKKGKKTTATSSTAISTAAK</sequence>
<reference evidence="3" key="1">
    <citation type="submission" date="2021-05" db="EMBL/GenBank/DDBJ databases">
        <authorList>
            <person name="Alioto T."/>
            <person name="Alioto T."/>
            <person name="Gomez Garrido J."/>
        </authorList>
    </citation>
    <scope>NUCLEOTIDE SEQUENCE</scope>
</reference>
<dbReference type="GO" id="GO:0005730">
    <property type="term" value="C:nucleolus"/>
    <property type="evidence" value="ECO:0007669"/>
    <property type="project" value="TreeGrafter"/>
</dbReference>
<feature type="compositionally biased region" description="Basic residues" evidence="2">
    <location>
        <begin position="123"/>
        <end position="132"/>
    </location>
</feature>
<proteinExistence type="inferred from homology"/>
<evidence type="ECO:0000256" key="2">
    <source>
        <dbReference type="SAM" id="MobiDB-lite"/>
    </source>
</evidence>
<dbReference type="EMBL" id="HBUF01337913">
    <property type="protein sequence ID" value="CAG6698399.1"/>
    <property type="molecule type" value="Transcribed_RNA"/>
</dbReference>
<evidence type="ECO:0000256" key="1">
    <source>
        <dbReference type="ARBA" id="ARBA00034118"/>
    </source>
</evidence>
<feature type="compositionally biased region" description="Basic and acidic residues" evidence="2">
    <location>
        <begin position="84"/>
        <end position="103"/>
    </location>
</feature>
<feature type="compositionally biased region" description="Basic residues" evidence="2">
    <location>
        <begin position="139"/>
        <end position="154"/>
    </location>
</feature>
<feature type="compositionally biased region" description="Low complexity" evidence="2">
    <location>
        <begin position="155"/>
        <end position="168"/>
    </location>
</feature>
<dbReference type="InterPro" id="IPR018784">
    <property type="entry name" value="LLPH-like"/>
</dbReference>
<evidence type="ECO:0000313" key="3">
    <source>
        <dbReference type="EMBL" id="CAG6698399.1"/>
    </source>
</evidence>